<feature type="compositionally biased region" description="Polar residues" evidence="1">
    <location>
        <begin position="78"/>
        <end position="87"/>
    </location>
</feature>
<accession>A0AAV4BW84</accession>
<reference evidence="2 3" key="1">
    <citation type="journal article" date="2021" name="Elife">
        <title>Chloroplast acquisition without the gene transfer in kleptoplastic sea slugs, Plakobranchus ocellatus.</title>
        <authorList>
            <person name="Maeda T."/>
            <person name="Takahashi S."/>
            <person name="Yoshida T."/>
            <person name="Shimamura S."/>
            <person name="Takaki Y."/>
            <person name="Nagai Y."/>
            <person name="Toyoda A."/>
            <person name="Suzuki Y."/>
            <person name="Arimoto A."/>
            <person name="Ishii H."/>
            <person name="Satoh N."/>
            <person name="Nishiyama T."/>
            <person name="Hasebe M."/>
            <person name="Maruyama T."/>
            <person name="Minagawa J."/>
            <person name="Obokata J."/>
            <person name="Shigenobu S."/>
        </authorList>
    </citation>
    <scope>NUCLEOTIDE SEQUENCE [LARGE SCALE GENOMIC DNA]</scope>
</reference>
<name>A0AAV4BW84_9GAST</name>
<comment type="caution">
    <text evidence="2">The sequence shown here is derived from an EMBL/GenBank/DDBJ whole genome shotgun (WGS) entry which is preliminary data.</text>
</comment>
<dbReference type="AlphaFoldDB" id="A0AAV4BW84"/>
<sequence length="100" mass="11100">MDPEDYQHQDLLPKLPLDMFVPQYALKRRFGISFCSSSNYFTEPRIDAVISHTTLTHHATIKQPLGKYTKQSSTFCSSNCGSDSSINVGKRRSGNSGGSL</sequence>
<protein>
    <submittedName>
        <fullName evidence="2">Uncharacterized protein</fullName>
    </submittedName>
</protein>
<dbReference type="EMBL" id="BLXT01005500">
    <property type="protein sequence ID" value="GFO23068.1"/>
    <property type="molecule type" value="Genomic_DNA"/>
</dbReference>
<proteinExistence type="predicted"/>
<organism evidence="2 3">
    <name type="scientific">Plakobranchus ocellatus</name>
    <dbReference type="NCBI Taxonomy" id="259542"/>
    <lineage>
        <taxon>Eukaryota</taxon>
        <taxon>Metazoa</taxon>
        <taxon>Spiralia</taxon>
        <taxon>Lophotrochozoa</taxon>
        <taxon>Mollusca</taxon>
        <taxon>Gastropoda</taxon>
        <taxon>Heterobranchia</taxon>
        <taxon>Euthyneura</taxon>
        <taxon>Panpulmonata</taxon>
        <taxon>Sacoglossa</taxon>
        <taxon>Placobranchoidea</taxon>
        <taxon>Plakobranchidae</taxon>
        <taxon>Plakobranchus</taxon>
    </lineage>
</organism>
<feature type="region of interest" description="Disordered" evidence="1">
    <location>
        <begin position="78"/>
        <end position="100"/>
    </location>
</feature>
<keyword evidence="3" id="KW-1185">Reference proteome</keyword>
<evidence type="ECO:0000256" key="1">
    <source>
        <dbReference type="SAM" id="MobiDB-lite"/>
    </source>
</evidence>
<evidence type="ECO:0000313" key="2">
    <source>
        <dbReference type="EMBL" id="GFO23068.1"/>
    </source>
</evidence>
<dbReference type="Proteomes" id="UP000735302">
    <property type="component" value="Unassembled WGS sequence"/>
</dbReference>
<evidence type="ECO:0000313" key="3">
    <source>
        <dbReference type="Proteomes" id="UP000735302"/>
    </source>
</evidence>
<gene>
    <name evidence="2" type="ORF">PoB_004957300</name>
</gene>